<evidence type="ECO:0000313" key="3">
    <source>
        <dbReference type="Proteomes" id="UP001238496"/>
    </source>
</evidence>
<reference evidence="2 3" key="1">
    <citation type="submission" date="2023-07" db="EMBL/GenBank/DDBJ databases">
        <title>Genomic Encyclopedia of Type Strains, Phase IV (KMG-IV): sequencing the most valuable type-strain genomes for metagenomic binning, comparative biology and taxonomic classification.</title>
        <authorList>
            <person name="Goeker M."/>
        </authorList>
    </citation>
    <scope>NUCLEOTIDE SEQUENCE [LARGE SCALE GENOMIC DNA]</scope>
    <source>
        <strain evidence="2 3">DSM 1111</strain>
    </source>
</reference>
<keyword evidence="1" id="KW-1133">Transmembrane helix</keyword>
<keyword evidence="1" id="KW-0812">Transmembrane</keyword>
<gene>
    <name evidence="2" type="ORF">J2045_002157</name>
</gene>
<keyword evidence="3" id="KW-1185">Reference proteome</keyword>
<dbReference type="Proteomes" id="UP001238496">
    <property type="component" value="Unassembled WGS sequence"/>
</dbReference>
<evidence type="ECO:0000256" key="1">
    <source>
        <dbReference type="SAM" id="Phobius"/>
    </source>
</evidence>
<accession>A0ABU0G709</accession>
<feature type="transmembrane region" description="Helical" evidence="1">
    <location>
        <begin position="49"/>
        <end position="69"/>
    </location>
</feature>
<name>A0ABU0G709_9HYPH</name>
<protein>
    <submittedName>
        <fullName evidence="2">Uncharacterized protein</fullName>
    </submittedName>
</protein>
<dbReference type="RefSeq" id="WP_307372532.1">
    <property type="nucleotide sequence ID" value="NZ_JAUSUW010000005.1"/>
</dbReference>
<feature type="transmembrane region" description="Helical" evidence="1">
    <location>
        <begin position="20"/>
        <end position="43"/>
    </location>
</feature>
<dbReference type="EMBL" id="JAUSUW010000005">
    <property type="protein sequence ID" value="MDQ0421130.1"/>
    <property type="molecule type" value="Genomic_DNA"/>
</dbReference>
<evidence type="ECO:0000313" key="2">
    <source>
        <dbReference type="EMBL" id="MDQ0421130.1"/>
    </source>
</evidence>
<sequence length="72" mass="7359">MGSKIFWYQAPSSRKKILMWLSVFRVVFIVAVLASILLGTFGGGGASPAAQLSASAAVGAAAAVLAKLAHLI</sequence>
<proteinExistence type="predicted"/>
<keyword evidence="1" id="KW-0472">Membrane</keyword>
<organism evidence="2 3">
    <name type="scientific">Peteryoungia aggregata LMG 23059</name>
    <dbReference type="NCBI Taxonomy" id="1368425"/>
    <lineage>
        <taxon>Bacteria</taxon>
        <taxon>Pseudomonadati</taxon>
        <taxon>Pseudomonadota</taxon>
        <taxon>Alphaproteobacteria</taxon>
        <taxon>Hyphomicrobiales</taxon>
        <taxon>Rhizobiaceae</taxon>
        <taxon>Peteryoungia</taxon>
    </lineage>
</organism>
<comment type="caution">
    <text evidence="2">The sequence shown here is derived from an EMBL/GenBank/DDBJ whole genome shotgun (WGS) entry which is preliminary data.</text>
</comment>